<keyword evidence="4" id="KW-0813">Transport</keyword>
<evidence type="ECO:0000313" key="11">
    <source>
        <dbReference type="Proteomes" id="UP001165667"/>
    </source>
</evidence>
<evidence type="ECO:0000256" key="7">
    <source>
        <dbReference type="ARBA" id="ARBA00023136"/>
    </source>
</evidence>
<dbReference type="PANTHER" id="PTHR23504:SF15">
    <property type="entry name" value="MAJOR FACILITATOR SUPERFAMILY (MFS) PROFILE DOMAIN-CONTAINING PROTEIN"/>
    <property type="match status" value="1"/>
</dbReference>
<evidence type="ECO:0000256" key="8">
    <source>
        <dbReference type="SAM" id="Phobius"/>
    </source>
</evidence>
<evidence type="ECO:0000256" key="4">
    <source>
        <dbReference type="ARBA" id="ARBA00022448"/>
    </source>
</evidence>
<comment type="function">
    <text evidence="1">Resistance to tetracycline by an active tetracycline efflux. This is an energy-dependent process that decreases the accumulation of the antibiotic in whole cells. This protein functions as a metal-tetracycline/H(+) antiporter.</text>
</comment>
<dbReference type="InterPro" id="IPR005829">
    <property type="entry name" value="Sugar_transporter_CS"/>
</dbReference>
<evidence type="ECO:0000256" key="3">
    <source>
        <dbReference type="ARBA" id="ARBA00007520"/>
    </source>
</evidence>
<evidence type="ECO:0000256" key="5">
    <source>
        <dbReference type="ARBA" id="ARBA00022692"/>
    </source>
</evidence>
<dbReference type="GO" id="GO:0022857">
    <property type="term" value="F:transmembrane transporter activity"/>
    <property type="evidence" value="ECO:0007669"/>
    <property type="project" value="InterPro"/>
</dbReference>
<feature type="transmembrane region" description="Helical" evidence="8">
    <location>
        <begin position="138"/>
        <end position="162"/>
    </location>
</feature>
<accession>A0AA42CMA8</accession>
<comment type="subcellular location">
    <subcellularLocation>
        <location evidence="2">Membrane</location>
        <topology evidence="2">Multi-pass membrane protein</topology>
    </subcellularLocation>
</comment>
<keyword evidence="7 8" id="KW-0472">Membrane</keyword>
<keyword evidence="5 8" id="KW-0812">Transmembrane</keyword>
<feature type="transmembrane region" description="Helical" evidence="8">
    <location>
        <begin position="285"/>
        <end position="303"/>
    </location>
</feature>
<dbReference type="AlphaFoldDB" id="A0AA42CMA8"/>
<evidence type="ECO:0000256" key="6">
    <source>
        <dbReference type="ARBA" id="ARBA00022989"/>
    </source>
</evidence>
<dbReference type="Pfam" id="PF07690">
    <property type="entry name" value="MFS_1"/>
    <property type="match status" value="1"/>
</dbReference>
<organism evidence="10 11">
    <name type="scientific">Lichenifustis flavocetrariae</name>
    <dbReference type="NCBI Taxonomy" id="2949735"/>
    <lineage>
        <taxon>Bacteria</taxon>
        <taxon>Pseudomonadati</taxon>
        <taxon>Pseudomonadota</taxon>
        <taxon>Alphaproteobacteria</taxon>
        <taxon>Hyphomicrobiales</taxon>
        <taxon>Lichenihabitantaceae</taxon>
        <taxon>Lichenifustis</taxon>
    </lineage>
</organism>
<dbReference type="SUPFAM" id="SSF103473">
    <property type="entry name" value="MFS general substrate transporter"/>
    <property type="match status" value="1"/>
</dbReference>
<feature type="transmembrane region" description="Helical" evidence="8">
    <location>
        <begin position="48"/>
        <end position="68"/>
    </location>
</feature>
<sequence>MSRWFGGKALAIIFVTVLLDMMGIGIILPVLPSLIANLAGEGISNASMIGGWLFMAYSATQFLCGPMIGNLSDAYGRRPVLLLSILGLGVDYLVTAFAPTIGWLFVGRLLAGLCGASYTTASAYVADVTAPQDRAKAFGMLGAAFGIGFVLGPALGGLLGHFGPRTPFFFASGCSILNFAVAIFVLPESLGRDRRRPFAWRRANPLGAVLSLRRHPLLIRWALAIFLSFVAMAVYPAVLAFATIERYGWDATQIGLSLAFFGIVSALFQGGVVGPAIRVMGERRAALAGLIVAALTAVGFAFATEGWMIYVLIGLGGFQGVAMPAVNALMSHEVEADAQGELQGAVASLQALGSVFGPPMMTEIFAMFTGGGARVQFPGAPFLVAAVLFLLATVLLPRHGRLDRP</sequence>
<gene>
    <name evidence="10" type="ORF">M8523_09025</name>
</gene>
<dbReference type="EMBL" id="JAMOIM010000004">
    <property type="protein sequence ID" value="MCW6508165.1"/>
    <property type="molecule type" value="Genomic_DNA"/>
</dbReference>
<feature type="transmembrane region" description="Helical" evidence="8">
    <location>
        <begin position="221"/>
        <end position="242"/>
    </location>
</feature>
<feature type="transmembrane region" description="Helical" evidence="8">
    <location>
        <begin position="380"/>
        <end position="397"/>
    </location>
</feature>
<comment type="caution">
    <text evidence="10">The sequence shown here is derived from an EMBL/GenBank/DDBJ whole genome shotgun (WGS) entry which is preliminary data.</text>
</comment>
<dbReference type="PANTHER" id="PTHR23504">
    <property type="entry name" value="MAJOR FACILITATOR SUPERFAMILY DOMAIN-CONTAINING PROTEIN 10"/>
    <property type="match status" value="1"/>
</dbReference>
<protein>
    <submittedName>
        <fullName evidence="10">TCR/Tet family MFS transporter</fullName>
    </submittedName>
</protein>
<feature type="transmembrane region" description="Helical" evidence="8">
    <location>
        <begin position="254"/>
        <end position="273"/>
    </location>
</feature>
<dbReference type="CDD" id="cd17388">
    <property type="entry name" value="MFS_TetA"/>
    <property type="match status" value="1"/>
</dbReference>
<evidence type="ECO:0000256" key="2">
    <source>
        <dbReference type="ARBA" id="ARBA00004141"/>
    </source>
</evidence>
<dbReference type="PROSITE" id="PS50850">
    <property type="entry name" value="MFS"/>
    <property type="match status" value="1"/>
</dbReference>
<dbReference type="InterPro" id="IPR036259">
    <property type="entry name" value="MFS_trans_sf"/>
</dbReference>
<dbReference type="Proteomes" id="UP001165667">
    <property type="component" value="Unassembled WGS sequence"/>
</dbReference>
<dbReference type="InterPro" id="IPR001958">
    <property type="entry name" value="Tet-R_TetA/multi-R_MdtG-like"/>
</dbReference>
<feature type="domain" description="Major facilitator superfamily (MFS) profile" evidence="9">
    <location>
        <begin position="9"/>
        <end position="404"/>
    </location>
</feature>
<evidence type="ECO:0000259" key="9">
    <source>
        <dbReference type="PROSITE" id="PS50850"/>
    </source>
</evidence>
<reference evidence="10" key="1">
    <citation type="submission" date="2022-05" db="EMBL/GenBank/DDBJ databases">
        <authorList>
            <person name="Pankratov T."/>
        </authorList>
    </citation>
    <scope>NUCLEOTIDE SEQUENCE</scope>
    <source>
        <strain evidence="10">BP6-180914</strain>
    </source>
</reference>
<name>A0AA42CMA8_9HYPH</name>
<dbReference type="RefSeq" id="WP_282584508.1">
    <property type="nucleotide sequence ID" value="NZ_JAMOIM010000004.1"/>
</dbReference>
<proteinExistence type="inferred from homology"/>
<evidence type="ECO:0000313" key="10">
    <source>
        <dbReference type="EMBL" id="MCW6508165.1"/>
    </source>
</evidence>
<evidence type="ECO:0000256" key="1">
    <source>
        <dbReference type="ARBA" id="ARBA00003279"/>
    </source>
</evidence>
<feature type="transmembrane region" description="Helical" evidence="8">
    <location>
        <begin position="80"/>
        <end position="99"/>
    </location>
</feature>
<dbReference type="PRINTS" id="PR01035">
    <property type="entry name" value="TCRTETA"/>
</dbReference>
<comment type="similarity">
    <text evidence="3">Belongs to the major facilitator superfamily. TCR/Tet family.</text>
</comment>
<dbReference type="InterPro" id="IPR020846">
    <property type="entry name" value="MFS_dom"/>
</dbReference>
<dbReference type="PROSITE" id="PS00216">
    <property type="entry name" value="SUGAR_TRANSPORT_1"/>
    <property type="match status" value="1"/>
</dbReference>
<keyword evidence="11" id="KW-1185">Reference proteome</keyword>
<feature type="transmembrane region" description="Helical" evidence="8">
    <location>
        <begin position="12"/>
        <end position="36"/>
    </location>
</feature>
<feature type="transmembrane region" description="Helical" evidence="8">
    <location>
        <begin position="168"/>
        <end position="186"/>
    </location>
</feature>
<dbReference type="GO" id="GO:0016020">
    <property type="term" value="C:membrane"/>
    <property type="evidence" value="ECO:0007669"/>
    <property type="project" value="UniProtKB-SubCell"/>
</dbReference>
<dbReference type="Gene3D" id="1.20.1250.20">
    <property type="entry name" value="MFS general substrate transporter like domains"/>
    <property type="match status" value="1"/>
</dbReference>
<feature type="transmembrane region" description="Helical" evidence="8">
    <location>
        <begin position="105"/>
        <end position="126"/>
    </location>
</feature>
<keyword evidence="6 8" id="KW-1133">Transmembrane helix</keyword>
<dbReference type="InterPro" id="IPR011701">
    <property type="entry name" value="MFS"/>
</dbReference>